<evidence type="ECO:0000313" key="3">
    <source>
        <dbReference type="EMBL" id="RUL65852.1"/>
    </source>
</evidence>
<dbReference type="RefSeq" id="WP_126672484.1">
    <property type="nucleotide sequence ID" value="NZ_RYZR01000003.1"/>
</dbReference>
<keyword evidence="2" id="KW-0732">Signal</keyword>
<evidence type="ECO:0000313" key="4">
    <source>
        <dbReference type="Proteomes" id="UP000267077"/>
    </source>
</evidence>
<name>A0A432LWX1_9GAMM</name>
<feature type="compositionally biased region" description="Low complexity" evidence="1">
    <location>
        <begin position="117"/>
        <end position="130"/>
    </location>
</feature>
<protein>
    <submittedName>
        <fullName evidence="3">Uncharacterized protein</fullName>
    </submittedName>
</protein>
<evidence type="ECO:0000256" key="1">
    <source>
        <dbReference type="SAM" id="MobiDB-lite"/>
    </source>
</evidence>
<evidence type="ECO:0000256" key="2">
    <source>
        <dbReference type="SAM" id="SignalP"/>
    </source>
</evidence>
<sequence>MRVLPTLKLILAAALIAALAVATDTSAQTRFHGTGAYGARGSAAGGGYTNWSGGSTAHQGRHWANGANGGSFSGHNSYNANPNGSAQASFSNSGHTASGGNFSGNGAYSRDANGTWSGNSQSSGSGQHGSYATSTSTSNGVTTHTATATNADGQTYSHSGSYTQGQGYSPSSSGPNGN</sequence>
<dbReference type="OrthoDB" id="5950586at2"/>
<gene>
    <name evidence="3" type="ORF">EKH79_03855</name>
</gene>
<feature type="compositionally biased region" description="Low complexity" evidence="1">
    <location>
        <begin position="159"/>
        <end position="178"/>
    </location>
</feature>
<dbReference type="Proteomes" id="UP000267077">
    <property type="component" value="Unassembled WGS sequence"/>
</dbReference>
<feature type="region of interest" description="Disordered" evidence="1">
    <location>
        <begin position="74"/>
        <end position="178"/>
    </location>
</feature>
<feature type="signal peptide" evidence="2">
    <location>
        <begin position="1"/>
        <end position="22"/>
    </location>
</feature>
<dbReference type="AlphaFoldDB" id="A0A432LWX1"/>
<organism evidence="3 4">
    <name type="scientific">Dyella dinghuensis</name>
    <dbReference type="NCBI Taxonomy" id="1920169"/>
    <lineage>
        <taxon>Bacteria</taxon>
        <taxon>Pseudomonadati</taxon>
        <taxon>Pseudomonadota</taxon>
        <taxon>Gammaproteobacteria</taxon>
        <taxon>Lysobacterales</taxon>
        <taxon>Rhodanobacteraceae</taxon>
        <taxon>Dyella</taxon>
    </lineage>
</organism>
<keyword evidence="4" id="KW-1185">Reference proteome</keyword>
<proteinExistence type="predicted"/>
<feature type="chain" id="PRO_5019270641" evidence="2">
    <location>
        <begin position="23"/>
        <end position="178"/>
    </location>
</feature>
<reference evidence="3 4" key="1">
    <citation type="submission" date="2018-12" db="EMBL/GenBank/DDBJ databases">
        <title>Dyella dinghuensis sp. nov. DHOA06 and Dyella choica sp. nov. 4M-K27, isolated from forest soil.</title>
        <authorList>
            <person name="Qiu L.-H."/>
            <person name="Gao Z.-H."/>
        </authorList>
    </citation>
    <scope>NUCLEOTIDE SEQUENCE [LARGE SCALE GENOMIC DNA]</scope>
    <source>
        <strain evidence="3 4">DHOA06</strain>
    </source>
</reference>
<feature type="compositionally biased region" description="Polar residues" evidence="1">
    <location>
        <begin position="131"/>
        <end position="158"/>
    </location>
</feature>
<comment type="caution">
    <text evidence="3">The sequence shown here is derived from an EMBL/GenBank/DDBJ whole genome shotgun (WGS) entry which is preliminary data.</text>
</comment>
<dbReference type="EMBL" id="RYZR01000003">
    <property type="protein sequence ID" value="RUL65852.1"/>
    <property type="molecule type" value="Genomic_DNA"/>
</dbReference>
<feature type="compositionally biased region" description="Polar residues" evidence="1">
    <location>
        <begin position="74"/>
        <end position="116"/>
    </location>
</feature>
<accession>A0A432LWX1</accession>